<evidence type="ECO:0000313" key="1">
    <source>
        <dbReference type="EMBL" id="KAJ5741187.1"/>
    </source>
</evidence>
<gene>
    <name evidence="1" type="ORF">N7493_001059</name>
</gene>
<dbReference type="EMBL" id="JAQJAN010000001">
    <property type="protein sequence ID" value="KAJ5741187.1"/>
    <property type="molecule type" value="Genomic_DNA"/>
</dbReference>
<proteinExistence type="predicted"/>
<accession>A0AAD6HXT8</accession>
<dbReference type="GO" id="GO:0017000">
    <property type="term" value="P:antibiotic biosynthetic process"/>
    <property type="evidence" value="ECO:0007669"/>
    <property type="project" value="UniProtKB-ARBA"/>
</dbReference>
<organism evidence="1 2">
    <name type="scientific">Penicillium malachiteum</name>
    <dbReference type="NCBI Taxonomy" id="1324776"/>
    <lineage>
        <taxon>Eukaryota</taxon>
        <taxon>Fungi</taxon>
        <taxon>Dikarya</taxon>
        <taxon>Ascomycota</taxon>
        <taxon>Pezizomycotina</taxon>
        <taxon>Eurotiomycetes</taxon>
        <taxon>Eurotiomycetidae</taxon>
        <taxon>Eurotiales</taxon>
        <taxon>Aspergillaceae</taxon>
        <taxon>Penicillium</taxon>
    </lineage>
</organism>
<dbReference type="SUPFAM" id="SSF53474">
    <property type="entry name" value="alpha/beta-Hydrolases"/>
    <property type="match status" value="1"/>
</dbReference>
<reference evidence="1" key="1">
    <citation type="journal article" date="2023" name="IMA Fungus">
        <title>Comparative genomic study of the Penicillium genus elucidates a diverse pangenome and 15 lateral gene transfer events.</title>
        <authorList>
            <person name="Petersen C."/>
            <person name="Sorensen T."/>
            <person name="Nielsen M.R."/>
            <person name="Sondergaard T.E."/>
            <person name="Sorensen J.L."/>
            <person name="Fitzpatrick D.A."/>
            <person name="Frisvad J.C."/>
            <person name="Nielsen K.L."/>
        </authorList>
    </citation>
    <scope>NUCLEOTIDE SEQUENCE</scope>
    <source>
        <strain evidence="1">IBT 17514</strain>
    </source>
</reference>
<name>A0AAD6HXT8_9EURO</name>
<reference evidence="1" key="2">
    <citation type="submission" date="2023-01" db="EMBL/GenBank/DDBJ databases">
        <authorList>
            <person name="Petersen C."/>
        </authorList>
    </citation>
    <scope>NUCLEOTIDE SEQUENCE</scope>
    <source>
        <strain evidence="1">IBT 17514</strain>
    </source>
</reference>
<sequence>MGATHFQEVAFVLDNTKGVGYKTAVAEDPFTDEPPTFFKLATIMSRMWVSFIVNQYPNYSGATDIEWPIYTLENPVNMHFNVNMTNILAVEPYYRAAGIAYIQDRLVPLYGSASD</sequence>
<evidence type="ECO:0000313" key="2">
    <source>
        <dbReference type="Proteomes" id="UP001215712"/>
    </source>
</evidence>
<dbReference type="Gene3D" id="3.40.50.1820">
    <property type="entry name" value="alpha/beta hydrolase"/>
    <property type="match status" value="1"/>
</dbReference>
<dbReference type="GO" id="GO:0072330">
    <property type="term" value="P:monocarboxylic acid biosynthetic process"/>
    <property type="evidence" value="ECO:0007669"/>
    <property type="project" value="UniProtKB-ARBA"/>
</dbReference>
<comment type="caution">
    <text evidence="1">The sequence shown here is derived from an EMBL/GenBank/DDBJ whole genome shotgun (WGS) entry which is preliminary data.</text>
</comment>
<keyword evidence="2" id="KW-1185">Reference proteome</keyword>
<dbReference type="AlphaFoldDB" id="A0AAD6HXT8"/>
<dbReference type="Proteomes" id="UP001215712">
    <property type="component" value="Unassembled WGS sequence"/>
</dbReference>
<protein>
    <submittedName>
        <fullName evidence="1">Triacylglycerol lipase</fullName>
    </submittedName>
</protein>
<dbReference type="InterPro" id="IPR029058">
    <property type="entry name" value="AB_hydrolase_fold"/>
</dbReference>